<gene>
    <name evidence="2" type="ORF">RDB_LOCUS33000</name>
</gene>
<dbReference type="AlphaFoldDB" id="A0A8H3AJJ2"/>
<keyword evidence="1" id="KW-1133">Transmembrane helix</keyword>
<comment type="caution">
    <text evidence="2">The sequence shown here is derived from an EMBL/GenBank/DDBJ whole genome shotgun (WGS) entry which is preliminary data.</text>
</comment>
<dbReference type="EMBL" id="CAJMWV010000948">
    <property type="protein sequence ID" value="CAE6421757.1"/>
    <property type="molecule type" value="Genomic_DNA"/>
</dbReference>
<feature type="transmembrane region" description="Helical" evidence="1">
    <location>
        <begin position="160"/>
        <end position="178"/>
    </location>
</feature>
<protein>
    <recommendedName>
        <fullName evidence="4">Transmembrane protein</fullName>
    </recommendedName>
</protein>
<reference evidence="2" key="1">
    <citation type="submission" date="2021-01" db="EMBL/GenBank/DDBJ databases">
        <authorList>
            <person name="Kaushik A."/>
        </authorList>
    </citation>
    <scope>NUCLEOTIDE SEQUENCE</scope>
    <source>
        <strain evidence="2">AG3-1AP</strain>
    </source>
</reference>
<dbReference type="Proteomes" id="UP000663831">
    <property type="component" value="Unassembled WGS sequence"/>
</dbReference>
<sequence>MSISINTIIPTPVHVWNAYVQLMAATVCCAFVWVVLQSVLVIYYAIGTPTNAATDRAKPQLRRGKTNNAEHSPIISPFHPNAPAHPQDVPPLELVLRFLDEILNRLVTFSPTLLGMMSTPEILQRLTYINHVHGSLNSRLNRGIAQVLTLRDQVVADRTIIFRYLFPTTFLCCLLIGLGAVVNVSIESIILAGSGALVLAVADESNFAPVRARAGLFAALFEWVGVL</sequence>
<feature type="transmembrane region" description="Helical" evidence="1">
    <location>
        <begin position="20"/>
        <end position="46"/>
    </location>
</feature>
<evidence type="ECO:0000256" key="1">
    <source>
        <dbReference type="SAM" id="Phobius"/>
    </source>
</evidence>
<accession>A0A8H3AJJ2</accession>
<organism evidence="2 3">
    <name type="scientific">Rhizoctonia solani</name>
    <dbReference type="NCBI Taxonomy" id="456999"/>
    <lineage>
        <taxon>Eukaryota</taxon>
        <taxon>Fungi</taxon>
        <taxon>Dikarya</taxon>
        <taxon>Basidiomycota</taxon>
        <taxon>Agaricomycotina</taxon>
        <taxon>Agaricomycetes</taxon>
        <taxon>Cantharellales</taxon>
        <taxon>Ceratobasidiaceae</taxon>
        <taxon>Rhizoctonia</taxon>
    </lineage>
</organism>
<dbReference type="OrthoDB" id="3217516at2759"/>
<keyword evidence="1" id="KW-0812">Transmembrane</keyword>
<evidence type="ECO:0000313" key="2">
    <source>
        <dbReference type="EMBL" id="CAE6421757.1"/>
    </source>
</evidence>
<evidence type="ECO:0008006" key="4">
    <source>
        <dbReference type="Google" id="ProtNLM"/>
    </source>
</evidence>
<evidence type="ECO:0000313" key="3">
    <source>
        <dbReference type="Proteomes" id="UP000663831"/>
    </source>
</evidence>
<keyword evidence="1" id="KW-0472">Membrane</keyword>
<proteinExistence type="predicted"/>
<name>A0A8H3AJJ2_9AGAM</name>